<name>A0ACB8RYV6_9AGAM</name>
<reference evidence="1" key="2">
    <citation type="journal article" date="2022" name="New Phytol.">
        <title>Evolutionary transition to the ectomycorrhizal habit in the genomes of a hyperdiverse lineage of mushroom-forming fungi.</title>
        <authorList>
            <person name="Looney B."/>
            <person name="Miyauchi S."/>
            <person name="Morin E."/>
            <person name="Drula E."/>
            <person name="Courty P.E."/>
            <person name="Kohler A."/>
            <person name="Kuo A."/>
            <person name="LaButti K."/>
            <person name="Pangilinan J."/>
            <person name="Lipzen A."/>
            <person name="Riley R."/>
            <person name="Andreopoulos W."/>
            <person name="He G."/>
            <person name="Johnson J."/>
            <person name="Nolan M."/>
            <person name="Tritt A."/>
            <person name="Barry K.W."/>
            <person name="Grigoriev I.V."/>
            <person name="Nagy L.G."/>
            <person name="Hibbett D."/>
            <person name="Henrissat B."/>
            <person name="Matheny P.B."/>
            <person name="Labbe J."/>
            <person name="Martin F.M."/>
        </authorList>
    </citation>
    <scope>NUCLEOTIDE SEQUENCE</scope>
    <source>
        <strain evidence="1">FP105234-sp</strain>
    </source>
</reference>
<proteinExistence type="predicted"/>
<gene>
    <name evidence="1" type="ORF">FA95DRAFT_1557285</name>
</gene>
<evidence type="ECO:0000313" key="2">
    <source>
        <dbReference type="Proteomes" id="UP000814033"/>
    </source>
</evidence>
<reference evidence="1" key="1">
    <citation type="submission" date="2021-02" db="EMBL/GenBank/DDBJ databases">
        <authorList>
            <consortium name="DOE Joint Genome Institute"/>
            <person name="Ahrendt S."/>
            <person name="Looney B.P."/>
            <person name="Miyauchi S."/>
            <person name="Morin E."/>
            <person name="Drula E."/>
            <person name="Courty P.E."/>
            <person name="Chicoki N."/>
            <person name="Fauchery L."/>
            <person name="Kohler A."/>
            <person name="Kuo A."/>
            <person name="Labutti K."/>
            <person name="Pangilinan J."/>
            <person name="Lipzen A."/>
            <person name="Riley R."/>
            <person name="Andreopoulos W."/>
            <person name="He G."/>
            <person name="Johnson J."/>
            <person name="Barry K.W."/>
            <person name="Grigoriev I.V."/>
            <person name="Nagy L."/>
            <person name="Hibbett D."/>
            <person name="Henrissat B."/>
            <person name="Matheny P.B."/>
            <person name="Labbe J."/>
            <person name="Martin F."/>
        </authorList>
    </citation>
    <scope>NUCLEOTIDE SEQUENCE</scope>
    <source>
        <strain evidence="1">FP105234-sp</strain>
    </source>
</reference>
<evidence type="ECO:0000313" key="1">
    <source>
        <dbReference type="EMBL" id="KAI0049017.1"/>
    </source>
</evidence>
<protein>
    <submittedName>
        <fullName evidence="1">Uncharacterized protein</fullName>
    </submittedName>
</protein>
<dbReference type="Proteomes" id="UP000814033">
    <property type="component" value="Unassembled WGS sequence"/>
</dbReference>
<sequence length="880" mass="98147">MTTPARSDSPRLPLLESQPPGAFQTSDTEKTSDKADDFAGAPGPALPTHVSSSDAHQEDPQEYDERATKLWSVYVEEAESHDRALIETWKDDMEGIIIFAGLYSASLTAFLVESYHNLQPDPAEQNVFLMQQVVGLLSQISHQLGPNGSQIPITNFSNSLPPFSPTLSDVRVNVFWFMSLVFSLTAALAATIVQSWVRDYMHVFQRYNHSLKRARIRQFLYEGAEGWYMNVIVDGIPALIHISLFLFFVGLSDFLFDINYTTAVTTTAMISACGSLYLWSIIAPIVDAQSPYQSPLSGVFWLLFQIVRGRSHMDNSTQGERRRVSTNMTEGRVQLAMDQSEERKKRDARAIVWVIDNLTEDSELEPFVLGIPGSLNSPWGKEVWSAVAKDQTPSPGAILAPQNGSMEMLPVSTPVHRYDAIGDLSGRITRLLKTCTDPGILTDDARRKRARACIDAALSLVLSMEGEWEWFAEAEIMAQALTYLGGVERIRETPTPATGFDSVFAVRWTCMALMATRKMLQTPHVKNAAGRVVRKLADVRSEKDASDDDAADRTSGIIDKYVKSAWDAADTLKARLDQEVEAEKMEEVFNDITRDLKGELAEVEYSWNLLGWAEGTDEAMIDLTHTLMHATGGVLGYLPGAVLQWSADDRRMPSEGMHPVPTWLIPHFVPARLLTQRLWLCSWSLRSLKAQGWSFQFQPKKLSDLNAPELQVPELKKLMDDTPTPFKTQLWRLQDLRSGGMVYMIELLIAAIRSNKLSFHQSSEPLYIGTFRAITADWSTVRDLPGTQRGLLAVLRDVLPKSLEPKEPGRLPAFVVDEFLTLIGNVYRGTKGPHVKEAVTHIRMYVKLLSGERDGVAQKTLTVLAPPRRSRTAPPPGPAS</sequence>
<keyword evidence="2" id="KW-1185">Reference proteome</keyword>
<comment type="caution">
    <text evidence="1">The sequence shown here is derived from an EMBL/GenBank/DDBJ whole genome shotgun (WGS) entry which is preliminary data.</text>
</comment>
<dbReference type="EMBL" id="MU275878">
    <property type="protein sequence ID" value="KAI0049017.1"/>
    <property type="molecule type" value="Genomic_DNA"/>
</dbReference>
<accession>A0ACB8RYV6</accession>
<organism evidence="1 2">
    <name type="scientific">Auriscalpium vulgare</name>
    <dbReference type="NCBI Taxonomy" id="40419"/>
    <lineage>
        <taxon>Eukaryota</taxon>
        <taxon>Fungi</taxon>
        <taxon>Dikarya</taxon>
        <taxon>Basidiomycota</taxon>
        <taxon>Agaricomycotina</taxon>
        <taxon>Agaricomycetes</taxon>
        <taxon>Russulales</taxon>
        <taxon>Auriscalpiaceae</taxon>
        <taxon>Auriscalpium</taxon>
    </lineage>
</organism>